<proteinExistence type="predicted"/>
<dbReference type="RefSeq" id="WP_162377075.1">
    <property type="nucleotide sequence ID" value="NZ_JBHTKN010000008.1"/>
</dbReference>
<comment type="caution">
    <text evidence="2">The sequence shown here is derived from an EMBL/GenBank/DDBJ whole genome shotgun (WGS) entry which is preliminary data.</text>
</comment>
<organism evidence="2 3">
    <name type="scientific">Pseudoxanthomonas kaohsiungensis</name>
    <dbReference type="NCBI Taxonomy" id="283923"/>
    <lineage>
        <taxon>Bacteria</taxon>
        <taxon>Pseudomonadati</taxon>
        <taxon>Pseudomonadota</taxon>
        <taxon>Gammaproteobacteria</taxon>
        <taxon>Lysobacterales</taxon>
        <taxon>Lysobacteraceae</taxon>
        <taxon>Pseudoxanthomonas</taxon>
    </lineage>
</organism>
<dbReference type="Proteomes" id="UP001597033">
    <property type="component" value="Unassembled WGS sequence"/>
</dbReference>
<evidence type="ECO:0000313" key="2">
    <source>
        <dbReference type="EMBL" id="MFD1043198.1"/>
    </source>
</evidence>
<protein>
    <submittedName>
        <fullName evidence="2">Uncharacterized protein</fullName>
    </submittedName>
</protein>
<gene>
    <name evidence="2" type="ORF">ACFQ2N_12665</name>
</gene>
<name>A0ABW3LZ85_9GAMM</name>
<feature type="compositionally biased region" description="Acidic residues" evidence="1">
    <location>
        <begin position="155"/>
        <end position="172"/>
    </location>
</feature>
<evidence type="ECO:0000256" key="1">
    <source>
        <dbReference type="SAM" id="MobiDB-lite"/>
    </source>
</evidence>
<keyword evidence="3" id="KW-1185">Reference proteome</keyword>
<feature type="region of interest" description="Disordered" evidence="1">
    <location>
        <begin position="152"/>
        <end position="172"/>
    </location>
</feature>
<dbReference type="EMBL" id="JBHTKN010000008">
    <property type="protein sequence ID" value="MFD1043198.1"/>
    <property type="molecule type" value="Genomic_DNA"/>
</dbReference>
<evidence type="ECO:0000313" key="3">
    <source>
        <dbReference type="Proteomes" id="UP001597033"/>
    </source>
</evidence>
<accession>A0ABW3LZ85</accession>
<reference evidence="3" key="1">
    <citation type="journal article" date="2019" name="Int. J. Syst. Evol. Microbiol.">
        <title>The Global Catalogue of Microorganisms (GCM) 10K type strain sequencing project: providing services to taxonomists for standard genome sequencing and annotation.</title>
        <authorList>
            <consortium name="The Broad Institute Genomics Platform"/>
            <consortium name="The Broad Institute Genome Sequencing Center for Infectious Disease"/>
            <person name="Wu L."/>
            <person name="Ma J."/>
        </authorList>
    </citation>
    <scope>NUCLEOTIDE SEQUENCE [LARGE SCALE GENOMIC DNA]</scope>
    <source>
        <strain evidence="3">CCUG 55854</strain>
    </source>
</reference>
<sequence length="172" mass="18870">MTENNHTWTQQDAAAASQEGWELWASQGEGPRTLTVCPLADSNRFKDDRSAVMHVYESALKGSLLHQKAMQLSLQSSPVFIPPRIGMEVTGGVIQCAWADYPAQVVAIDCDTDDVDDERLVEVTYPDGNTVVGEVLTFEAQVLPGHVDAMLDAPSLEEDDEEELEDEAVPRP</sequence>